<evidence type="ECO:0000256" key="7">
    <source>
        <dbReference type="ARBA" id="ARBA00022853"/>
    </source>
</evidence>
<evidence type="ECO:0000256" key="11">
    <source>
        <dbReference type="ARBA" id="ARBA00037930"/>
    </source>
</evidence>
<feature type="region of interest" description="Disordered" evidence="13">
    <location>
        <begin position="551"/>
        <end position="585"/>
    </location>
</feature>
<dbReference type="Pfam" id="PF26014">
    <property type="entry name" value="SH3_AEBP2_C"/>
    <property type="match status" value="1"/>
</dbReference>
<reference evidence="15 16" key="1">
    <citation type="journal article" date="2021" name="Elife">
        <title>Chloroplast acquisition without the gene transfer in kleptoplastic sea slugs, Plakobranchus ocellatus.</title>
        <authorList>
            <person name="Maeda T."/>
            <person name="Takahashi S."/>
            <person name="Yoshida T."/>
            <person name="Shimamura S."/>
            <person name="Takaki Y."/>
            <person name="Nagai Y."/>
            <person name="Toyoda A."/>
            <person name="Suzuki Y."/>
            <person name="Arimoto A."/>
            <person name="Ishii H."/>
            <person name="Satoh N."/>
            <person name="Nishiyama T."/>
            <person name="Hasebe M."/>
            <person name="Maruyama T."/>
            <person name="Minagawa J."/>
            <person name="Obokata J."/>
            <person name="Shigenobu S."/>
        </authorList>
    </citation>
    <scope>NUCLEOTIDE SEQUENCE [LARGE SCALE GENOMIC DNA]</scope>
</reference>
<keyword evidence="8" id="KW-0805">Transcription regulation</keyword>
<dbReference type="EMBL" id="BLXT01008438">
    <property type="protein sequence ID" value="GFO48590.1"/>
    <property type="molecule type" value="Genomic_DNA"/>
</dbReference>
<keyword evidence="5 12" id="KW-0863">Zinc-finger</keyword>
<keyword evidence="9" id="KW-0804">Transcription</keyword>
<gene>
    <name evidence="15" type="ORF">PoB_007509500</name>
</gene>
<feature type="region of interest" description="Disordered" evidence="13">
    <location>
        <begin position="142"/>
        <end position="204"/>
    </location>
</feature>
<accession>A0AAV4DX40</accession>
<evidence type="ECO:0000313" key="15">
    <source>
        <dbReference type="EMBL" id="GFO48590.1"/>
    </source>
</evidence>
<sequence>MGLKFSLLFDMPTNKRIGLENACSGIRTRSDFRLRESGGDSPSSNPLKAKDLTENCQASKNRHSNFRGSQNIGNNVVIVINNSSTKPGNNRTLNSNKNHIIALSDSIASNCKAARRSECVRRNGLNRERRIMGVLCTEKHSNRTDGDCDDISASSPRPASLPSLPLSPESSGFDDTSPGGPTSPSFSNISRQHQPTTISRKRSVDVAFPEDSQEHDIGCISRSKRAQRRSSSSDSTVCSALSVNHSGDVSEDGSNCFLTLALSPERNGGYLIHPSVTVTVFSGIGGTKKGLEQLHHLNDLGCQNCACGGRPRDSDPSEGSLYDCGKSHVKQSPTEHGETAEHSQPSPCCAELRAHGVKGCDCSLRHLHQANQCCQYLHSNTGDFGDVHSSTLSSDLKQNTVFSSSSSIANLSSQRRSGPNSQGQECPFSSRPANVADDLVTSLSCSSHDSHTFPTAAATWQSEPSKTSSSSICQRQQYLSQGNLTSNKGSTNVLSSSCSNIVSSGEDGPQPSKNSNMLSQAFSSATPSSSCLCITPEAASLDMPGNDAVRTIGTKSSTISSPVKRVQREAAKTGSSRSAGTERVESSGCVSSNKCISLPPSPTSQASCTTSLLSSHCLSSSLTPLSRSESNLKEKSNMSQSSSLPALSRLNSPCPSPSSPSTSSNVVECKWRGCKSPHDLDPSDLLEHVRQHAEEQIARKSYACLWSDCKVYNKPSWSGSWLERHIVTHSGHRPFKCILDNCGQRFHSQAALERHVNSHFGGAGGGHASSGGAGVVNGNGSSNGGRIGSRGKEEIGHPRLTLKKKRQLKRRCMQTVRKNDFFDDQSMALLRQDLLSLTACSGLDLSPGARTLDTTFRRQVVGRRTSQSGTQQFLVEFSPSDVLDDVWVAKEEVEADQLENDEDDDDDAVRSVSEQQMCISPVSIPLFDLPASTVSNLHVSLYRRHRFRKHRRK</sequence>
<comment type="subcellular location">
    <subcellularLocation>
        <location evidence="1">Nucleus</location>
    </subcellularLocation>
</comment>
<dbReference type="SMART" id="SM00355">
    <property type="entry name" value="ZnF_C2H2"/>
    <property type="match status" value="3"/>
</dbReference>
<evidence type="ECO:0000256" key="8">
    <source>
        <dbReference type="ARBA" id="ARBA00023015"/>
    </source>
</evidence>
<organism evidence="15 16">
    <name type="scientific">Plakobranchus ocellatus</name>
    <dbReference type="NCBI Taxonomy" id="259542"/>
    <lineage>
        <taxon>Eukaryota</taxon>
        <taxon>Metazoa</taxon>
        <taxon>Spiralia</taxon>
        <taxon>Lophotrochozoa</taxon>
        <taxon>Mollusca</taxon>
        <taxon>Gastropoda</taxon>
        <taxon>Heterobranchia</taxon>
        <taxon>Euthyneura</taxon>
        <taxon>Panpulmonata</taxon>
        <taxon>Sacoglossa</taxon>
        <taxon>Placobranchoidea</taxon>
        <taxon>Plakobranchidae</taxon>
        <taxon>Plakobranchus</taxon>
    </lineage>
</organism>
<keyword evidence="2" id="KW-0678">Repressor</keyword>
<dbReference type="Proteomes" id="UP000735302">
    <property type="component" value="Unassembled WGS sequence"/>
</dbReference>
<dbReference type="PANTHER" id="PTHR46541:SF1">
    <property type="entry name" value="ZINC FINGER PROTEIN AEBP2"/>
    <property type="match status" value="1"/>
</dbReference>
<evidence type="ECO:0000256" key="10">
    <source>
        <dbReference type="ARBA" id="ARBA00023242"/>
    </source>
</evidence>
<dbReference type="GO" id="GO:0006325">
    <property type="term" value="P:chromatin organization"/>
    <property type="evidence" value="ECO:0007669"/>
    <property type="project" value="UniProtKB-KW"/>
</dbReference>
<feature type="compositionally biased region" description="Polar residues" evidence="13">
    <location>
        <begin position="186"/>
        <end position="198"/>
    </location>
</feature>
<dbReference type="GO" id="GO:0006357">
    <property type="term" value="P:regulation of transcription by RNA polymerase II"/>
    <property type="evidence" value="ECO:0007669"/>
    <property type="project" value="TreeGrafter"/>
</dbReference>
<dbReference type="SUPFAM" id="SSF57667">
    <property type="entry name" value="beta-beta-alpha zinc fingers"/>
    <property type="match status" value="1"/>
</dbReference>
<keyword evidence="4" id="KW-0677">Repeat</keyword>
<comment type="similarity">
    <text evidence="11">Belongs to the AEBP2/jing C2H2-type zinc-finger family.</text>
</comment>
<dbReference type="InterPro" id="IPR036236">
    <property type="entry name" value="Znf_C2H2_sf"/>
</dbReference>
<dbReference type="AlphaFoldDB" id="A0AAV4DX40"/>
<feature type="compositionally biased region" description="Low complexity" evidence="13">
    <location>
        <begin position="152"/>
        <end position="185"/>
    </location>
</feature>
<evidence type="ECO:0000256" key="1">
    <source>
        <dbReference type="ARBA" id="ARBA00004123"/>
    </source>
</evidence>
<dbReference type="GO" id="GO:0008270">
    <property type="term" value="F:zinc ion binding"/>
    <property type="evidence" value="ECO:0007669"/>
    <property type="project" value="UniProtKB-KW"/>
</dbReference>
<keyword evidence="7" id="KW-0156">Chromatin regulator</keyword>
<feature type="region of interest" description="Disordered" evidence="13">
    <location>
        <begin position="407"/>
        <end position="431"/>
    </location>
</feature>
<proteinExistence type="inferred from homology"/>
<evidence type="ECO:0000256" key="13">
    <source>
        <dbReference type="SAM" id="MobiDB-lite"/>
    </source>
</evidence>
<dbReference type="GO" id="GO:0035098">
    <property type="term" value="C:ESC/E(Z) complex"/>
    <property type="evidence" value="ECO:0007669"/>
    <property type="project" value="TreeGrafter"/>
</dbReference>
<dbReference type="Gene3D" id="3.30.160.60">
    <property type="entry name" value="Classic Zinc Finger"/>
    <property type="match status" value="2"/>
</dbReference>
<dbReference type="PROSITE" id="PS00028">
    <property type="entry name" value="ZINC_FINGER_C2H2_1"/>
    <property type="match status" value="1"/>
</dbReference>
<keyword evidence="16" id="KW-1185">Reference proteome</keyword>
<feature type="compositionally biased region" description="Polar residues" evidence="13">
    <location>
        <begin position="637"/>
        <end position="651"/>
    </location>
</feature>
<dbReference type="InterPro" id="IPR059034">
    <property type="entry name" value="SH3_AEBP2_C"/>
</dbReference>
<evidence type="ECO:0000256" key="4">
    <source>
        <dbReference type="ARBA" id="ARBA00022737"/>
    </source>
</evidence>
<keyword evidence="10" id="KW-0539">Nucleus</keyword>
<evidence type="ECO:0000256" key="3">
    <source>
        <dbReference type="ARBA" id="ARBA00022723"/>
    </source>
</evidence>
<feature type="domain" description="C2H2-type" evidence="14">
    <location>
        <begin position="735"/>
        <end position="764"/>
    </location>
</feature>
<keyword evidence="6" id="KW-0862">Zinc</keyword>
<dbReference type="InterPro" id="IPR052130">
    <property type="entry name" value="AEBP2/jing_C2H2-ZnF"/>
</dbReference>
<feature type="compositionally biased region" description="Low complexity" evidence="13">
    <location>
        <begin position="407"/>
        <end position="417"/>
    </location>
</feature>
<feature type="region of interest" description="Disordered" evidence="13">
    <location>
        <begin position="621"/>
        <end position="665"/>
    </location>
</feature>
<keyword evidence="3" id="KW-0479">Metal-binding</keyword>
<dbReference type="InterPro" id="IPR013087">
    <property type="entry name" value="Znf_C2H2_type"/>
</dbReference>
<evidence type="ECO:0000256" key="5">
    <source>
        <dbReference type="ARBA" id="ARBA00022771"/>
    </source>
</evidence>
<protein>
    <submittedName>
        <fullName evidence="15">Zinc finger protein aebp2</fullName>
    </submittedName>
</protein>
<comment type="caution">
    <text evidence="15">The sequence shown here is derived from an EMBL/GenBank/DDBJ whole genome shotgun (WGS) entry which is preliminary data.</text>
</comment>
<dbReference type="PANTHER" id="PTHR46541">
    <property type="entry name" value="ZINC FINGER PROTEIN AEBP2"/>
    <property type="match status" value="1"/>
</dbReference>
<name>A0AAV4DX40_9GAST</name>
<feature type="region of interest" description="Disordered" evidence="13">
    <location>
        <begin position="317"/>
        <end position="345"/>
    </location>
</feature>
<evidence type="ECO:0000256" key="2">
    <source>
        <dbReference type="ARBA" id="ARBA00022491"/>
    </source>
</evidence>
<feature type="region of interest" description="Disordered" evidence="13">
    <location>
        <begin position="499"/>
        <end position="520"/>
    </location>
</feature>
<evidence type="ECO:0000256" key="12">
    <source>
        <dbReference type="PROSITE-ProRule" id="PRU00042"/>
    </source>
</evidence>
<evidence type="ECO:0000313" key="16">
    <source>
        <dbReference type="Proteomes" id="UP000735302"/>
    </source>
</evidence>
<evidence type="ECO:0000259" key="14">
    <source>
        <dbReference type="PROSITE" id="PS50157"/>
    </source>
</evidence>
<evidence type="ECO:0000256" key="9">
    <source>
        <dbReference type="ARBA" id="ARBA00023163"/>
    </source>
</evidence>
<evidence type="ECO:0000256" key="6">
    <source>
        <dbReference type="ARBA" id="ARBA00022833"/>
    </source>
</evidence>
<dbReference type="PROSITE" id="PS50157">
    <property type="entry name" value="ZINC_FINGER_C2H2_2"/>
    <property type="match status" value="1"/>
</dbReference>